<name>A0A9X1MV27_9GAMM</name>
<sequence>MTLAKRLVCTTKKLGFNREETIYTNALLLCSADASSINAALKKKGFNNIKELIKCSMEFFAEVTIPLSQPELIIAYSNGNTSPSAAKIFLDTFGLEETFYQQDSSRYKTTYSFIAKIGDLHVPVVGIRHMSRFKPDINNIRSAWDVQKTKLQQLNL</sequence>
<organism evidence="1 2">
    <name type="scientific">Limnobaculum eriocheiris</name>
    <dbReference type="NCBI Taxonomy" id="2897391"/>
    <lineage>
        <taxon>Bacteria</taxon>
        <taxon>Pseudomonadati</taxon>
        <taxon>Pseudomonadota</taxon>
        <taxon>Gammaproteobacteria</taxon>
        <taxon>Enterobacterales</taxon>
        <taxon>Budviciaceae</taxon>
        <taxon>Limnobaculum</taxon>
    </lineage>
</organism>
<proteinExistence type="predicted"/>
<comment type="caution">
    <text evidence="1">The sequence shown here is derived from an EMBL/GenBank/DDBJ whole genome shotgun (WGS) entry which is preliminary data.</text>
</comment>
<reference evidence="1" key="1">
    <citation type="submission" date="2021-11" db="EMBL/GenBank/DDBJ databases">
        <title>Jinshanibacter sp. isolated from one year old Eriocheir sinensis.</title>
        <authorList>
            <person name="Li J.-Y."/>
            <person name="He W."/>
            <person name="Gao T.-H."/>
        </authorList>
    </citation>
    <scope>NUCLEOTIDE SEQUENCE</scope>
    <source>
        <strain evidence="1">LJY008</strain>
    </source>
</reference>
<protein>
    <submittedName>
        <fullName evidence="1">Uncharacterized protein</fullName>
    </submittedName>
</protein>
<evidence type="ECO:0000313" key="1">
    <source>
        <dbReference type="EMBL" id="MCD1125484.1"/>
    </source>
</evidence>
<dbReference type="EMBL" id="JAJNAG010000007">
    <property type="protein sequence ID" value="MCD1125484.1"/>
    <property type="molecule type" value="Genomic_DNA"/>
</dbReference>
<dbReference type="AlphaFoldDB" id="A0A9X1MV27"/>
<dbReference type="Proteomes" id="UP001139171">
    <property type="component" value="Unassembled WGS sequence"/>
</dbReference>
<accession>A0A9X1MV27</accession>
<keyword evidence="2" id="KW-1185">Reference proteome</keyword>
<dbReference type="RefSeq" id="WP_230608463.1">
    <property type="nucleotide sequence ID" value="NZ_JAJNAG010000007.1"/>
</dbReference>
<evidence type="ECO:0000313" key="2">
    <source>
        <dbReference type="Proteomes" id="UP001139171"/>
    </source>
</evidence>
<gene>
    <name evidence="1" type="ORF">LPW36_05560</name>
</gene>